<organism evidence="1 2">
    <name type="scientific">Naganishia adeliensis</name>
    <dbReference type="NCBI Taxonomy" id="92952"/>
    <lineage>
        <taxon>Eukaryota</taxon>
        <taxon>Fungi</taxon>
        <taxon>Dikarya</taxon>
        <taxon>Basidiomycota</taxon>
        <taxon>Agaricomycotina</taxon>
        <taxon>Tremellomycetes</taxon>
        <taxon>Filobasidiales</taxon>
        <taxon>Filobasidiaceae</taxon>
        <taxon>Naganishia</taxon>
    </lineage>
</organism>
<sequence>MAWTLPVDQFSPKDKDRYTTVVKRWPTILTNIVSTLSNEIHILTLSAESENETKIEQGKGIIRGLSALKHDMGRNKVLSPIEQDGGSNVDCYNRHLGTLDGKDDTWFTAAWLFAECYLYRQIRTLFAKTTKWTQYDPFFTSKEETYKSSSTAMIHLAKSLMALDERKDLLKGWEEPGSALEIIFLEMMQAALWGNATDLSLLVDLKYEDLQKLQAVGAKAQAENAKYILRNDLGEVWECLKRVEGGRVDIVLDNAGFELYTDLILADFLVSHTPFVGQVVFHPKTIPWFVSDTLPYDFTWAIESLKDTSFFLKHAPDIPAADLDTLKALGERWTQHMESGVFKLSIPTSTPLGAPSAADFWTTQWSYQFLPEQAPELLKELKGSSLVIFKGDLNYRKLVADGKWAPTTPFEEALGPLNGQFPLVSLRTNKADPM</sequence>
<dbReference type="EMBL" id="JASBWS010000101">
    <property type="protein sequence ID" value="KAJ9097573.1"/>
    <property type="molecule type" value="Genomic_DNA"/>
</dbReference>
<accession>A0ACC2VEL2</accession>
<evidence type="ECO:0000313" key="2">
    <source>
        <dbReference type="Proteomes" id="UP001230649"/>
    </source>
</evidence>
<name>A0ACC2VEL2_9TREE</name>
<proteinExistence type="predicted"/>
<gene>
    <name evidence="1" type="ORF">QFC20_006148</name>
</gene>
<comment type="caution">
    <text evidence="1">The sequence shown here is derived from an EMBL/GenBank/DDBJ whole genome shotgun (WGS) entry which is preliminary data.</text>
</comment>
<reference evidence="1" key="1">
    <citation type="submission" date="2023-04" db="EMBL/GenBank/DDBJ databases">
        <title>Draft Genome sequencing of Naganishia species isolated from polar environments using Oxford Nanopore Technology.</title>
        <authorList>
            <person name="Leo P."/>
            <person name="Venkateswaran K."/>
        </authorList>
    </citation>
    <scope>NUCLEOTIDE SEQUENCE</scope>
    <source>
        <strain evidence="1">MNA-CCFEE 5262</strain>
    </source>
</reference>
<keyword evidence="2" id="KW-1185">Reference proteome</keyword>
<protein>
    <submittedName>
        <fullName evidence="1">Uncharacterized protein</fullName>
    </submittedName>
</protein>
<evidence type="ECO:0000313" key="1">
    <source>
        <dbReference type="EMBL" id="KAJ9097573.1"/>
    </source>
</evidence>
<dbReference type="Proteomes" id="UP001230649">
    <property type="component" value="Unassembled WGS sequence"/>
</dbReference>